<keyword evidence="1" id="KW-0472">Membrane</keyword>
<evidence type="ECO:0000313" key="4">
    <source>
        <dbReference type="Proteomes" id="UP001526201"/>
    </source>
</evidence>
<gene>
    <name evidence="3" type="ORF">H7J73_12675</name>
</gene>
<dbReference type="RefSeq" id="WP_264067764.1">
    <property type="nucleotide sequence ID" value="NZ_JACKTY010000028.1"/>
</dbReference>
<keyword evidence="1" id="KW-0812">Transmembrane</keyword>
<name>A0ABT3CBM7_9MYCO</name>
<organism evidence="3 4">
    <name type="scientific">Mycolicibacterium komossense</name>
    <dbReference type="NCBI Taxonomy" id="1779"/>
    <lineage>
        <taxon>Bacteria</taxon>
        <taxon>Bacillati</taxon>
        <taxon>Actinomycetota</taxon>
        <taxon>Actinomycetes</taxon>
        <taxon>Mycobacteriales</taxon>
        <taxon>Mycobacteriaceae</taxon>
        <taxon>Mycolicibacterium</taxon>
    </lineage>
</organism>
<feature type="transmembrane region" description="Helical" evidence="1">
    <location>
        <begin position="21"/>
        <end position="43"/>
    </location>
</feature>
<dbReference type="Proteomes" id="UP001526201">
    <property type="component" value="Unassembled WGS sequence"/>
</dbReference>
<comment type="caution">
    <text evidence="3">The sequence shown here is derived from an EMBL/GenBank/DDBJ whole genome shotgun (WGS) entry which is preliminary data.</text>
</comment>
<dbReference type="Pfam" id="PF10756">
    <property type="entry name" value="bPH_6"/>
    <property type="match status" value="1"/>
</dbReference>
<keyword evidence="4" id="KW-1185">Reference proteome</keyword>
<proteinExistence type="predicted"/>
<evidence type="ECO:0000259" key="2">
    <source>
        <dbReference type="Pfam" id="PF10756"/>
    </source>
</evidence>
<keyword evidence="1" id="KW-1133">Transmembrane helix</keyword>
<dbReference type="InterPro" id="IPR019692">
    <property type="entry name" value="CFP-6_PH"/>
</dbReference>
<evidence type="ECO:0000313" key="3">
    <source>
        <dbReference type="EMBL" id="MCV7226883.1"/>
    </source>
</evidence>
<protein>
    <submittedName>
        <fullName evidence="3">PH domain-containing protein</fullName>
    </submittedName>
</protein>
<sequence length="156" mass="16913">MTVPADDAAWDVVVRPRLTPYVAYAAAFVVLVAHIAIGFLLKIKSTGVVFQTADQIAFAVLGVILAGLILLLTRSRLRIGPAGCSVRNLLGDKLIPWSDVVDISFPIGARWARVDLADDEYVPVMAIQSVDKERAVDAMDTVRMLVARYRTDSSAS</sequence>
<reference evidence="3 4" key="1">
    <citation type="journal article" date="2022" name="BMC Genomics">
        <title>Comparative genome analysis of mycobacteria focusing on tRNA and non-coding RNA.</title>
        <authorList>
            <person name="Behra P.R.K."/>
            <person name="Pettersson B.M.F."/>
            <person name="Ramesh M."/>
            <person name="Das S."/>
            <person name="Dasgupta S."/>
            <person name="Kirsebom L.A."/>
        </authorList>
    </citation>
    <scope>NUCLEOTIDE SEQUENCE [LARGE SCALE GENOMIC DNA]</scope>
    <source>
        <strain evidence="3 4">DSM 44078</strain>
    </source>
</reference>
<evidence type="ECO:0000256" key="1">
    <source>
        <dbReference type="SAM" id="Phobius"/>
    </source>
</evidence>
<feature type="domain" description="Low molecular weight protein antigen 6 PH" evidence="2">
    <location>
        <begin position="74"/>
        <end position="143"/>
    </location>
</feature>
<accession>A0ABT3CBM7</accession>
<feature type="transmembrane region" description="Helical" evidence="1">
    <location>
        <begin position="55"/>
        <end position="73"/>
    </location>
</feature>
<dbReference type="EMBL" id="JACKTY010000028">
    <property type="protein sequence ID" value="MCV7226883.1"/>
    <property type="molecule type" value="Genomic_DNA"/>
</dbReference>